<proteinExistence type="predicted"/>
<evidence type="ECO:0000313" key="4">
    <source>
        <dbReference type="EMBL" id="ETR68124.1"/>
    </source>
</evidence>
<organism evidence="4 5">
    <name type="scientific">Candidatus Magnetoglobus multicellularis str. Araruama</name>
    <dbReference type="NCBI Taxonomy" id="890399"/>
    <lineage>
        <taxon>Bacteria</taxon>
        <taxon>Pseudomonadati</taxon>
        <taxon>Thermodesulfobacteriota</taxon>
        <taxon>Desulfobacteria</taxon>
        <taxon>Desulfobacterales</taxon>
        <taxon>Desulfobacteraceae</taxon>
        <taxon>Candidatus Magnetoglobus</taxon>
    </lineage>
</organism>
<dbReference type="EMBL" id="ATBP01001065">
    <property type="protein sequence ID" value="ETR68124.1"/>
    <property type="molecule type" value="Genomic_DNA"/>
</dbReference>
<evidence type="ECO:0000313" key="5">
    <source>
        <dbReference type="Proteomes" id="UP000189670"/>
    </source>
</evidence>
<dbReference type="Gene3D" id="2.40.50.140">
    <property type="entry name" value="Nucleic acid-binding proteins"/>
    <property type="match status" value="1"/>
</dbReference>
<dbReference type="InterPro" id="IPR012340">
    <property type="entry name" value="NA-bd_OB-fold"/>
</dbReference>
<comment type="caution">
    <text evidence="4">The sequence shown here is derived from an EMBL/GenBank/DDBJ whole genome shotgun (WGS) entry which is preliminary data.</text>
</comment>
<evidence type="ECO:0000256" key="3">
    <source>
        <dbReference type="SAM" id="MobiDB-lite"/>
    </source>
</evidence>
<dbReference type="SUPFAM" id="SSF50249">
    <property type="entry name" value="Nucleic acid-binding proteins"/>
    <property type="match status" value="1"/>
</dbReference>
<keyword evidence="1 2" id="KW-0238">DNA-binding</keyword>
<sequence>MLKFKKGEGVVVEGRIQSRTYTTEDGQTRWVTEVLAFSSFPTGLLPEIEYIPAQEMSTAVESNKNTESETSTPAGANFDDIPF</sequence>
<reference evidence="5" key="1">
    <citation type="submission" date="2012-11" db="EMBL/GenBank/DDBJ databases">
        <authorList>
            <person name="Lucero-Rivera Y.E."/>
            <person name="Tovar-Ramirez D."/>
        </authorList>
    </citation>
    <scope>NUCLEOTIDE SEQUENCE [LARGE SCALE GENOMIC DNA]</scope>
    <source>
        <strain evidence="5">Araruama</strain>
    </source>
</reference>
<accession>A0A1V1P008</accession>
<dbReference type="Pfam" id="PF00436">
    <property type="entry name" value="SSB"/>
    <property type="match status" value="1"/>
</dbReference>
<dbReference type="InterPro" id="IPR000424">
    <property type="entry name" value="Primosome_PriB/ssb"/>
</dbReference>
<dbReference type="GO" id="GO:0003697">
    <property type="term" value="F:single-stranded DNA binding"/>
    <property type="evidence" value="ECO:0007669"/>
    <property type="project" value="InterPro"/>
</dbReference>
<name>A0A1V1P008_9BACT</name>
<feature type="region of interest" description="Disordered" evidence="3">
    <location>
        <begin position="59"/>
        <end position="83"/>
    </location>
</feature>
<evidence type="ECO:0000256" key="1">
    <source>
        <dbReference type="ARBA" id="ARBA00023125"/>
    </source>
</evidence>
<protein>
    <recommendedName>
        <fullName evidence="6">Single-stranded DNA-binding protein</fullName>
    </recommendedName>
</protein>
<dbReference type="PROSITE" id="PS50935">
    <property type="entry name" value="SSB"/>
    <property type="match status" value="1"/>
</dbReference>
<gene>
    <name evidence="4" type="ORF">OMM_10854</name>
</gene>
<feature type="compositionally biased region" description="Polar residues" evidence="3">
    <location>
        <begin position="59"/>
        <end position="74"/>
    </location>
</feature>
<dbReference type="Proteomes" id="UP000189670">
    <property type="component" value="Unassembled WGS sequence"/>
</dbReference>
<evidence type="ECO:0008006" key="6">
    <source>
        <dbReference type="Google" id="ProtNLM"/>
    </source>
</evidence>
<evidence type="ECO:0000256" key="2">
    <source>
        <dbReference type="PROSITE-ProRule" id="PRU00252"/>
    </source>
</evidence>
<dbReference type="AlphaFoldDB" id="A0A1V1P008"/>